<dbReference type="EnsemblMetazoa" id="AALFPA23_025320.R37786">
    <property type="protein sequence ID" value="AALFPA23_025320.P37786"/>
    <property type="gene ID" value="AALFPA23_025320"/>
</dbReference>
<keyword evidence="4" id="KW-1185">Reference proteome</keyword>
<dbReference type="EMBL" id="GAPW01006688">
    <property type="protein sequence ID" value="JAC06910.1"/>
    <property type="molecule type" value="mRNA"/>
</dbReference>
<name>A0A023EBQ1_AEDAL</name>
<dbReference type="OMA" id="FCIIQFT"/>
<evidence type="ECO:0000313" key="3">
    <source>
        <dbReference type="EnsemblMetazoa" id="AALFPA23_025320.P37786"/>
    </source>
</evidence>
<dbReference type="VEuPathDB" id="VectorBase:AALFPA_067192"/>
<organism evidence="2">
    <name type="scientific">Aedes albopictus</name>
    <name type="common">Asian tiger mosquito</name>
    <name type="synonym">Stegomyia albopicta</name>
    <dbReference type="NCBI Taxonomy" id="7160"/>
    <lineage>
        <taxon>Eukaryota</taxon>
        <taxon>Metazoa</taxon>
        <taxon>Ecdysozoa</taxon>
        <taxon>Arthropoda</taxon>
        <taxon>Hexapoda</taxon>
        <taxon>Insecta</taxon>
        <taxon>Pterygota</taxon>
        <taxon>Neoptera</taxon>
        <taxon>Endopterygota</taxon>
        <taxon>Diptera</taxon>
        <taxon>Nematocera</taxon>
        <taxon>Culicoidea</taxon>
        <taxon>Culicidae</taxon>
        <taxon>Culicinae</taxon>
        <taxon>Aedini</taxon>
        <taxon>Aedes</taxon>
        <taxon>Stegomyia</taxon>
    </lineage>
</organism>
<reference evidence="4" key="2">
    <citation type="journal article" date="2015" name="Proc. Natl. Acad. Sci. U.S.A.">
        <title>Genome sequence of the Asian Tiger mosquito, Aedes albopictus, reveals insights into its biology, genetics, and evolution.</title>
        <authorList>
            <person name="Chen X.G."/>
            <person name="Jiang X."/>
            <person name="Gu J."/>
            <person name="Xu M."/>
            <person name="Wu Y."/>
            <person name="Deng Y."/>
            <person name="Zhang C."/>
            <person name="Bonizzoni M."/>
            <person name="Dermauw W."/>
            <person name="Vontas J."/>
            <person name="Armbruster P."/>
            <person name="Huang X."/>
            <person name="Yang Y."/>
            <person name="Zhang H."/>
            <person name="He W."/>
            <person name="Peng H."/>
            <person name="Liu Y."/>
            <person name="Wu K."/>
            <person name="Chen J."/>
            <person name="Lirakis M."/>
            <person name="Topalis P."/>
            <person name="Van Leeuwen T."/>
            <person name="Hall A.B."/>
            <person name="Jiang X."/>
            <person name="Thorpe C."/>
            <person name="Mueller R.L."/>
            <person name="Sun C."/>
            <person name="Waterhouse R.M."/>
            <person name="Yan G."/>
            <person name="Tu Z.J."/>
            <person name="Fang X."/>
            <person name="James A.A."/>
        </authorList>
    </citation>
    <scope>NUCLEOTIDE SEQUENCE [LARGE SCALE GENOMIC DNA]</scope>
    <source>
        <strain evidence="4">Foshan</strain>
    </source>
</reference>
<feature type="signal peptide" evidence="1">
    <location>
        <begin position="1"/>
        <end position="20"/>
    </location>
</feature>
<evidence type="ECO:0000313" key="4">
    <source>
        <dbReference type="Proteomes" id="UP000069940"/>
    </source>
</evidence>
<dbReference type="AlphaFoldDB" id="A0A023EBQ1"/>
<evidence type="ECO:0000313" key="2">
    <source>
        <dbReference type="EMBL" id="JAC06908.1"/>
    </source>
</evidence>
<feature type="chain" id="PRO_5014496570" evidence="1">
    <location>
        <begin position="21"/>
        <end position="84"/>
    </location>
</feature>
<dbReference type="VEuPathDB" id="VectorBase:AALC636_036070"/>
<dbReference type="EMBL" id="GAPW01006690">
    <property type="protein sequence ID" value="JAC06908.1"/>
    <property type="molecule type" value="mRNA"/>
</dbReference>
<dbReference type="Proteomes" id="UP000069940">
    <property type="component" value="Unassembled WGS sequence"/>
</dbReference>
<dbReference type="OrthoDB" id="7949629at2759"/>
<keyword evidence="1" id="KW-0732">Signal</keyword>
<dbReference type="EMBL" id="GAPW01006687">
    <property type="protein sequence ID" value="JAC06911.1"/>
    <property type="molecule type" value="mRNA"/>
</dbReference>
<gene>
    <name evidence="3" type="primary">109419382</name>
</gene>
<dbReference type="EMBL" id="GAPW01006689">
    <property type="protein sequence ID" value="JAC06909.1"/>
    <property type="molecule type" value="mRNA"/>
</dbReference>
<dbReference type="KEGG" id="aalb:109419382"/>
<evidence type="ECO:0000256" key="1">
    <source>
        <dbReference type="SAM" id="SignalP"/>
    </source>
</evidence>
<reference evidence="2" key="1">
    <citation type="journal article" date="2014" name="PLoS Negl. Trop. Dis.">
        <title>Identification and characterization of seminal fluid proteins in the Asian tiger mosquito, Aedes albopictus.</title>
        <authorList>
            <person name="Boes K.E."/>
            <person name="Ribeiro J.M."/>
            <person name="Wong A."/>
            <person name="Harrington L.C."/>
            <person name="Wolfner M.F."/>
            <person name="Sirot L.K."/>
        </authorList>
    </citation>
    <scope>NUCLEOTIDE SEQUENCE</scope>
    <source>
        <tissue evidence="2">Reproductive organs</tissue>
    </source>
</reference>
<protein>
    <submittedName>
        <fullName evidence="2 3">Putative salivary secreted peptide</fullName>
    </submittedName>
</protein>
<sequence>MAKLGLLFIVIFCIIQFTLAARLRRDAFDEAVDTVKKGISDTFTKENVDNFLGKLTELGDTIKAKASEIGQTLQDKAQEAMKKE</sequence>
<reference evidence="3" key="3">
    <citation type="submission" date="2025-05" db="UniProtKB">
        <authorList>
            <consortium name="EnsemblMetazoa"/>
        </authorList>
    </citation>
    <scope>IDENTIFICATION</scope>
    <source>
        <strain evidence="3">Foshan</strain>
    </source>
</reference>
<accession>A0A023EBQ1</accession>
<proteinExistence type="evidence at transcript level"/>
<dbReference type="VEuPathDB" id="VectorBase:AALC636_038109"/>
<dbReference type="VEuPathDB" id="VectorBase:AALF006490"/>